<reference evidence="1 2" key="1">
    <citation type="submission" date="2017-04" db="EMBL/GenBank/DDBJ databases">
        <title>The complete genome sequence of Streptomyces albolongus YIM 101047, the producer of novel bafilomycins and novel odoriferous sesquiterpenoids.</title>
        <authorList>
            <person name="Yin M."/>
            <person name="Jiang Y."/>
        </authorList>
    </citation>
    <scope>NUCLEOTIDE SEQUENCE [LARGE SCALE GENOMIC DNA]</scope>
    <source>
        <strain evidence="1 2">YIM 101047</strain>
    </source>
</reference>
<proteinExistence type="predicted"/>
<organism evidence="1 2">
    <name type="scientific">Kitasatospora albolonga</name>
    <dbReference type="NCBI Taxonomy" id="68173"/>
    <lineage>
        <taxon>Bacteria</taxon>
        <taxon>Bacillati</taxon>
        <taxon>Actinomycetota</taxon>
        <taxon>Actinomycetes</taxon>
        <taxon>Kitasatosporales</taxon>
        <taxon>Streptomycetaceae</taxon>
        <taxon>Kitasatospora</taxon>
    </lineage>
</organism>
<evidence type="ECO:0008006" key="3">
    <source>
        <dbReference type="Google" id="ProtNLM"/>
    </source>
</evidence>
<accession>A0ABC8BXH7</accession>
<dbReference type="EMBL" id="CP020563">
    <property type="protein sequence ID" value="ARF75151.1"/>
    <property type="molecule type" value="Genomic_DNA"/>
</dbReference>
<protein>
    <recommendedName>
        <fullName evidence="3">Secreted protein</fullName>
    </recommendedName>
</protein>
<dbReference type="Proteomes" id="UP000192251">
    <property type="component" value="Chromosome"/>
</dbReference>
<name>A0ABC8BXH7_9ACTN</name>
<evidence type="ECO:0000313" key="2">
    <source>
        <dbReference type="Proteomes" id="UP000192251"/>
    </source>
</evidence>
<dbReference type="KEGG" id="kab:B7C62_25090"/>
<keyword evidence="2" id="KW-1185">Reference proteome</keyword>
<evidence type="ECO:0000313" key="1">
    <source>
        <dbReference type="EMBL" id="ARF75151.1"/>
    </source>
</evidence>
<gene>
    <name evidence="1" type="ORF">B7C62_25090</name>
</gene>
<sequence length="64" mass="7083">MIHIFKMLRLLRILRILRIAGQSLGTTGPVATALTSVGFMFAPKLMRPAIVVSSPPRQRRSAHT</sequence>
<dbReference type="AlphaFoldDB" id="A0ABC8BXH7"/>